<feature type="non-terminal residue" evidence="1">
    <location>
        <position position="1"/>
    </location>
</feature>
<comment type="caution">
    <text evidence="1">The sequence shown here is derived from an EMBL/GenBank/DDBJ whole genome shotgun (WGS) entry which is preliminary data.</text>
</comment>
<proteinExistence type="predicted"/>
<dbReference type="AlphaFoldDB" id="A0A9N9IU79"/>
<feature type="non-terminal residue" evidence="1">
    <location>
        <position position="58"/>
    </location>
</feature>
<reference evidence="1" key="1">
    <citation type="submission" date="2021-06" db="EMBL/GenBank/DDBJ databases">
        <authorList>
            <person name="Kallberg Y."/>
            <person name="Tangrot J."/>
            <person name="Rosling A."/>
        </authorList>
    </citation>
    <scope>NUCLEOTIDE SEQUENCE</scope>
    <source>
        <strain evidence="1">87-6 pot B 2015</strain>
    </source>
</reference>
<dbReference type="EMBL" id="CAJVPP010023772">
    <property type="protein sequence ID" value="CAG8748140.1"/>
    <property type="molecule type" value="Genomic_DNA"/>
</dbReference>
<evidence type="ECO:0000313" key="2">
    <source>
        <dbReference type="Proteomes" id="UP000789375"/>
    </source>
</evidence>
<sequence length="58" mass="6784">RCEQNDEYFDVLNNRIEKLESLVNKLSHTKIYNNTSKPLSHIGIEGLFNLSNQIHIEL</sequence>
<evidence type="ECO:0000313" key="1">
    <source>
        <dbReference type="EMBL" id="CAG8748140.1"/>
    </source>
</evidence>
<organism evidence="1 2">
    <name type="scientific">Funneliformis mosseae</name>
    <name type="common">Endomycorrhizal fungus</name>
    <name type="synonym">Glomus mosseae</name>
    <dbReference type="NCBI Taxonomy" id="27381"/>
    <lineage>
        <taxon>Eukaryota</taxon>
        <taxon>Fungi</taxon>
        <taxon>Fungi incertae sedis</taxon>
        <taxon>Mucoromycota</taxon>
        <taxon>Glomeromycotina</taxon>
        <taxon>Glomeromycetes</taxon>
        <taxon>Glomerales</taxon>
        <taxon>Glomeraceae</taxon>
        <taxon>Funneliformis</taxon>
    </lineage>
</organism>
<gene>
    <name evidence="1" type="ORF">FMOSSE_LOCUS16504</name>
</gene>
<dbReference type="Proteomes" id="UP000789375">
    <property type="component" value="Unassembled WGS sequence"/>
</dbReference>
<name>A0A9N9IU79_FUNMO</name>
<accession>A0A9N9IU79</accession>
<keyword evidence="2" id="KW-1185">Reference proteome</keyword>
<protein>
    <submittedName>
        <fullName evidence="1">7699_t:CDS:1</fullName>
    </submittedName>
</protein>